<dbReference type="PANTHER" id="PTHR33383">
    <property type="entry name" value="MEMBRANE PROTEIN INSERTION EFFICIENCY FACTOR-RELATED"/>
    <property type="match status" value="1"/>
</dbReference>
<dbReference type="PANTHER" id="PTHR33383:SF1">
    <property type="entry name" value="MEMBRANE PROTEIN INSERTION EFFICIENCY FACTOR-RELATED"/>
    <property type="match status" value="1"/>
</dbReference>
<dbReference type="AlphaFoldDB" id="A0A2R6XEQ4"/>
<feature type="region of interest" description="Disordered" evidence="1">
    <location>
        <begin position="65"/>
        <end position="88"/>
    </location>
</feature>
<evidence type="ECO:0000313" key="2">
    <source>
        <dbReference type="EMBL" id="PTQ44575.1"/>
    </source>
</evidence>
<feature type="compositionally biased region" description="Polar residues" evidence="1">
    <location>
        <begin position="65"/>
        <end position="76"/>
    </location>
</feature>
<dbReference type="SMART" id="SM01234">
    <property type="entry name" value="Haemolytic"/>
    <property type="match status" value="1"/>
</dbReference>
<proteinExistence type="inferred from homology"/>
<gene>
    <name evidence="2" type="ORF">MARPO_0019s0017</name>
</gene>
<sequence length="330" mass="36986">MQSATISFPQVCRVPDLQTWARCPQRIRNSPVSDCRSRRVSWINVERDASWTGMTSPFRRNWQQISQPEQKQTGQENPRGDGLEFSDGVYHQPSSVSRSCPSFAHARRRCSRSTVKSRICAERSSRSKFCGPQSLHSVSGYSCRKKGADVAGACTQRQRWSGDLQRSSFEIQNHPLSRTQRSTKGRALQTRVSTSGGEASTCEVKPARRVSIHQKRSLQHLCGCCSSSDDHNETKSPDAAVIVEDESVDNVGVQVALAVLRFYKRELSPYIPASCRYVPTCSEYAQQAYRKYGFAKGSVLTAWRLARCNPLGSSGFDPPRWFGEEKPPQV</sequence>
<reference evidence="3" key="1">
    <citation type="journal article" date="2017" name="Cell">
        <title>Insights into land plant evolution garnered from the Marchantia polymorpha genome.</title>
        <authorList>
            <person name="Bowman J.L."/>
            <person name="Kohchi T."/>
            <person name="Yamato K.T."/>
            <person name="Jenkins J."/>
            <person name="Shu S."/>
            <person name="Ishizaki K."/>
            <person name="Yamaoka S."/>
            <person name="Nishihama R."/>
            <person name="Nakamura Y."/>
            <person name="Berger F."/>
            <person name="Adam C."/>
            <person name="Aki S.S."/>
            <person name="Althoff F."/>
            <person name="Araki T."/>
            <person name="Arteaga-Vazquez M.A."/>
            <person name="Balasubrmanian S."/>
            <person name="Barry K."/>
            <person name="Bauer D."/>
            <person name="Boehm C.R."/>
            <person name="Briginshaw L."/>
            <person name="Caballero-Perez J."/>
            <person name="Catarino B."/>
            <person name="Chen F."/>
            <person name="Chiyoda S."/>
            <person name="Chovatia M."/>
            <person name="Davies K.M."/>
            <person name="Delmans M."/>
            <person name="Demura T."/>
            <person name="Dierschke T."/>
            <person name="Dolan L."/>
            <person name="Dorantes-Acosta A.E."/>
            <person name="Eklund D.M."/>
            <person name="Florent S.N."/>
            <person name="Flores-Sandoval E."/>
            <person name="Fujiyama A."/>
            <person name="Fukuzawa H."/>
            <person name="Galik B."/>
            <person name="Grimanelli D."/>
            <person name="Grimwood J."/>
            <person name="Grossniklaus U."/>
            <person name="Hamada T."/>
            <person name="Haseloff J."/>
            <person name="Hetherington A.J."/>
            <person name="Higo A."/>
            <person name="Hirakawa Y."/>
            <person name="Hundley H.N."/>
            <person name="Ikeda Y."/>
            <person name="Inoue K."/>
            <person name="Inoue S.I."/>
            <person name="Ishida S."/>
            <person name="Jia Q."/>
            <person name="Kakita M."/>
            <person name="Kanazawa T."/>
            <person name="Kawai Y."/>
            <person name="Kawashima T."/>
            <person name="Kennedy M."/>
            <person name="Kinose K."/>
            <person name="Kinoshita T."/>
            <person name="Kohara Y."/>
            <person name="Koide E."/>
            <person name="Komatsu K."/>
            <person name="Kopischke S."/>
            <person name="Kubo M."/>
            <person name="Kyozuka J."/>
            <person name="Lagercrantz U."/>
            <person name="Lin S.S."/>
            <person name="Lindquist E."/>
            <person name="Lipzen A.M."/>
            <person name="Lu C.W."/>
            <person name="De Luna E."/>
            <person name="Martienssen R.A."/>
            <person name="Minamino N."/>
            <person name="Mizutani M."/>
            <person name="Mizutani M."/>
            <person name="Mochizuki N."/>
            <person name="Monte I."/>
            <person name="Mosher R."/>
            <person name="Nagasaki H."/>
            <person name="Nakagami H."/>
            <person name="Naramoto S."/>
            <person name="Nishitani K."/>
            <person name="Ohtani M."/>
            <person name="Okamoto T."/>
            <person name="Okumura M."/>
            <person name="Phillips J."/>
            <person name="Pollak B."/>
            <person name="Reinders A."/>
            <person name="Rovekamp M."/>
            <person name="Sano R."/>
            <person name="Sawa S."/>
            <person name="Schmid M.W."/>
            <person name="Shirakawa M."/>
            <person name="Solano R."/>
            <person name="Spunde A."/>
            <person name="Suetsugu N."/>
            <person name="Sugano S."/>
            <person name="Sugiyama A."/>
            <person name="Sun R."/>
            <person name="Suzuki Y."/>
            <person name="Takenaka M."/>
            <person name="Takezawa D."/>
            <person name="Tomogane H."/>
            <person name="Tsuzuki M."/>
            <person name="Ueda T."/>
            <person name="Umeda M."/>
            <person name="Ward J.M."/>
            <person name="Watanabe Y."/>
            <person name="Yazaki K."/>
            <person name="Yokoyama R."/>
            <person name="Yoshitake Y."/>
            <person name="Yotsui I."/>
            <person name="Zachgo S."/>
            <person name="Schmutz J."/>
        </authorList>
    </citation>
    <scope>NUCLEOTIDE SEQUENCE [LARGE SCALE GENOMIC DNA]</scope>
    <source>
        <strain evidence="3">Tak-1</strain>
    </source>
</reference>
<dbReference type="Pfam" id="PF01809">
    <property type="entry name" value="YidD"/>
    <property type="match status" value="1"/>
</dbReference>
<dbReference type="InterPro" id="IPR002696">
    <property type="entry name" value="Membr_insert_effic_factor_YidD"/>
</dbReference>
<dbReference type="OrthoDB" id="1798at2759"/>
<dbReference type="EMBL" id="KZ772691">
    <property type="protein sequence ID" value="PTQ44575.1"/>
    <property type="molecule type" value="Genomic_DNA"/>
</dbReference>
<dbReference type="Gramene" id="Mp1g12470.1">
    <property type="protein sequence ID" value="Mp1g12470.1.cds"/>
    <property type="gene ID" value="Mp1g12470"/>
</dbReference>
<protein>
    <recommendedName>
        <fullName evidence="4">Membrane protein insertion efficiency factor</fullName>
    </recommendedName>
</protein>
<name>A0A2R6XEQ4_MARPO</name>
<evidence type="ECO:0000313" key="3">
    <source>
        <dbReference type="Proteomes" id="UP000244005"/>
    </source>
</evidence>
<keyword evidence="3" id="KW-1185">Reference proteome</keyword>
<dbReference type="HAMAP" id="MF_00386">
    <property type="entry name" value="UPF0161_YidD"/>
    <property type="match status" value="1"/>
</dbReference>
<organism evidence="2 3">
    <name type="scientific">Marchantia polymorpha</name>
    <name type="common">Common liverwort</name>
    <name type="synonym">Marchantia aquatica</name>
    <dbReference type="NCBI Taxonomy" id="3197"/>
    <lineage>
        <taxon>Eukaryota</taxon>
        <taxon>Viridiplantae</taxon>
        <taxon>Streptophyta</taxon>
        <taxon>Embryophyta</taxon>
        <taxon>Marchantiophyta</taxon>
        <taxon>Marchantiopsida</taxon>
        <taxon>Marchantiidae</taxon>
        <taxon>Marchantiales</taxon>
        <taxon>Marchantiaceae</taxon>
        <taxon>Marchantia</taxon>
    </lineage>
</organism>
<evidence type="ECO:0008006" key="4">
    <source>
        <dbReference type="Google" id="ProtNLM"/>
    </source>
</evidence>
<evidence type="ECO:0000256" key="1">
    <source>
        <dbReference type="SAM" id="MobiDB-lite"/>
    </source>
</evidence>
<dbReference type="NCBIfam" id="TIGR00278">
    <property type="entry name" value="membrane protein insertion efficiency factor YidD"/>
    <property type="match status" value="1"/>
</dbReference>
<dbReference type="Proteomes" id="UP000244005">
    <property type="component" value="Unassembled WGS sequence"/>
</dbReference>
<accession>A0A2R6XEQ4</accession>